<reference evidence="4 5" key="1">
    <citation type="submission" date="2023-12" db="EMBL/GenBank/DDBJ databases">
        <title>Micromonospora sp. nov., isolated from Atacama Desert.</title>
        <authorList>
            <person name="Carro L."/>
            <person name="Golinska P."/>
            <person name="Klenk H.-P."/>
            <person name="Goodfellow M."/>
        </authorList>
    </citation>
    <scope>NUCLEOTIDE SEQUENCE [LARGE SCALE GENOMIC DNA]</scope>
    <source>
        <strain evidence="4 5">4G53</strain>
    </source>
</reference>
<dbReference type="Proteomes" id="UP001290101">
    <property type="component" value="Unassembled WGS sequence"/>
</dbReference>
<comment type="caution">
    <text evidence="4">The sequence shown here is derived from an EMBL/GenBank/DDBJ whole genome shotgun (WGS) entry which is preliminary data.</text>
</comment>
<organism evidence="4 5">
    <name type="scientific">Micromonospora sicca</name>
    <dbReference type="NCBI Taxonomy" id="2202420"/>
    <lineage>
        <taxon>Bacteria</taxon>
        <taxon>Bacillati</taxon>
        <taxon>Actinomycetota</taxon>
        <taxon>Actinomycetes</taxon>
        <taxon>Micromonosporales</taxon>
        <taxon>Micromonosporaceae</taxon>
        <taxon>Micromonospora</taxon>
    </lineage>
</organism>
<evidence type="ECO:0000313" key="5">
    <source>
        <dbReference type="Proteomes" id="UP001290101"/>
    </source>
</evidence>
<protein>
    <submittedName>
        <fullName evidence="4">M20 family metallopeptidase</fullName>
    </submittedName>
</protein>
<keyword evidence="2" id="KW-0378">Hydrolase</keyword>
<dbReference type="Pfam" id="PF07687">
    <property type="entry name" value="M20_dimer"/>
    <property type="match status" value="1"/>
</dbReference>
<evidence type="ECO:0000259" key="3">
    <source>
        <dbReference type="Pfam" id="PF07687"/>
    </source>
</evidence>
<evidence type="ECO:0000256" key="2">
    <source>
        <dbReference type="ARBA" id="ARBA00022801"/>
    </source>
</evidence>
<feature type="domain" description="Peptidase M20 dimerisation" evidence="3">
    <location>
        <begin position="195"/>
        <end position="289"/>
    </location>
</feature>
<accession>A0ABU5JM26</accession>
<name>A0ABU5JM26_9ACTN</name>
<sequence length="394" mass="41288">MKRLPTASVVDAVDVEALHGWVVDRARHLVDDLVALAELETPSDDRELLAKGVTFVEEWVLDRLGAPARRVRHESAEHGSTLVLDYSGTGQRQVVGLGHYDTVFGAGTTRSWPVRVDGDRVSGPGVFDMKGGLVQLMWSLRALHELGVPRPPVRLVLNGDEEIGSPFSRPVLEQAVADAAAVLVFEASADGAVKTARKGVGLFDVTARGVESHAGLDPEAGASAIDELARVITTLHAGADLKRGTSINVGVVSGGTRANVVAGFAQANIDVRVATAEEEARVDALLASLAPRDERVKLEVSGGWNRPVMPRSDEIGRMYALARRAAARLGVDLREASVGGASDGNFAAALGIPVLDGFGAVGGGAHARHEHVSITGMVERTALAASVIAAFAVE</sequence>
<dbReference type="InterPro" id="IPR036264">
    <property type="entry name" value="Bact_exopeptidase_dim_dom"/>
</dbReference>
<evidence type="ECO:0000256" key="1">
    <source>
        <dbReference type="ARBA" id="ARBA00022723"/>
    </source>
</evidence>
<dbReference type="Gene3D" id="3.40.630.10">
    <property type="entry name" value="Zn peptidases"/>
    <property type="match status" value="1"/>
</dbReference>
<gene>
    <name evidence="4" type="ORF">U2F25_30070</name>
</gene>
<dbReference type="Gene3D" id="3.30.70.360">
    <property type="match status" value="1"/>
</dbReference>
<dbReference type="InterPro" id="IPR017150">
    <property type="entry name" value="Pept_M20_glutamate_carboxypep"/>
</dbReference>
<dbReference type="PIRSF" id="PIRSF037238">
    <property type="entry name" value="Carboxypeptidase_G2"/>
    <property type="match status" value="1"/>
</dbReference>
<evidence type="ECO:0000313" key="4">
    <source>
        <dbReference type="EMBL" id="MDZ5493658.1"/>
    </source>
</evidence>
<proteinExistence type="predicted"/>
<dbReference type="InterPro" id="IPR011650">
    <property type="entry name" value="Peptidase_M20_dimer"/>
</dbReference>
<dbReference type="Pfam" id="PF01546">
    <property type="entry name" value="Peptidase_M20"/>
    <property type="match status" value="1"/>
</dbReference>
<keyword evidence="5" id="KW-1185">Reference proteome</keyword>
<dbReference type="PANTHER" id="PTHR43808">
    <property type="entry name" value="ACETYLORNITHINE DEACETYLASE"/>
    <property type="match status" value="1"/>
</dbReference>
<dbReference type="EMBL" id="JAXOTQ010000050">
    <property type="protein sequence ID" value="MDZ5493658.1"/>
    <property type="molecule type" value="Genomic_DNA"/>
</dbReference>
<dbReference type="InterPro" id="IPR002933">
    <property type="entry name" value="Peptidase_M20"/>
</dbReference>
<dbReference type="PANTHER" id="PTHR43808:SF9">
    <property type="entry name" value="BLL0789 PROTEIN"/>
    <property type="match status" value="1"/>
</dbReference>
<dbReference type="SUPFAM" id="SSF55031">
    <property type="entry name" value="Bacterial exopeptidase dimerisation domain"/>
    <property type="match status" value="1"/>
</dbReference>
<dbReference type="RefSeq" id="WP_322443234.1">
    <property type="nucleotide sequence ID" value="NZ_JAXOTQ010000050.1"/>
</dbReference>
<dbReference type="SUPFAM" id="SSF53187">
    <property type="entry name" value="Zn-dependent exopeptidases"/>
    <property type="match status" value="1"/>
</dbReference>
<keyword evidence="1" id="KW-0479">Metal-binding</keyword>
<dbReference type="CDD" id="cd03885">
    <property type="entry name" value="M20_CPDG2"/>
    <property type="match status" value="1"/>
</dbReference>
<dbReference type="InterPro" id="IPR050072">
    <property type="entry name" value="Peptidase_M20A"/>
</dbReference>